<dbReference type="EMBL" id="CP017637">
    <property type="protein sequence ID" value="APG07015.1"/>
    <property type="molecule type" value="Genomic_DNA"/>
</dbReference>
<dbReference type="InterPro" id="IPR012899">
    <property type="entry name" value="LTXXQ"/>
</dbReference>
<sequence length="182" mass="20221">MPGGRLPRSSPMMKIVVIGTAALLLAAPSIANAQSPSPATSERLNTVDRSTLMDMRIDLTKAALQLTPDQEKLWPPVESAIRARAEDRKARVAKISETVGRRADQNAVETMRNRDPIAFLQRRSEALAQRSADLDKLAEAWQPLYKTLSPEQRQRMGALAVLVLHDMSDVVERRRAQAEDED</sequence>
<evidence type="ECO:0000256" key="1">
    <source>
        <dbReference type="SAM" id="SignalP"/>
    </source>
</evidence>
<organism evidence="2 3">
    <name type="scientific">Bradyrhizobium japonicum</name>
    <dbReference type="NCBI Taxonomy" id="375"/>
    <lineage>
        <taxon>Bacteria</taxon>
        <taxon>Pseudomonadati</taxon>
        <taxon>Pseudomonadota</taxon>
        <taxon>Alphaproteobacteria</taxon>
        <taxon>Hyphomicrobiales</taxon>
        <taxon>Nitrobacteraceae</taxon>
        <taxon>Bradyrhizobium</taxon>
    </lineage>
</organism>
<evidence type="ECO:0000313" key="2">
    <source>
        <dbReference type="EMBL" id="APG07015.1"/>
    </source>
</evidence>
<dbReference type="AlphaFoldDB" id="A0A1L3F130"/>
<feature type="chain" id="PRO_5013267407" description="LTXXQ motif family protein" evidence="1">
    <location>
        <begin position="34"/>
        <end position="182"/>
    </location>
</feature>
<keyword evidence="1" id="KW-0732">Signal</keyword>
<reference evidence="2 3" key="1">
    <citation type="submission" date="2016-11" db="EMBL/GenBank/DDBJ databases">
        <title>Complete Genome Sequence of Bradyrhizobium sp. strain J5, an isolated from soybean nodule in Hokkaido.</title>
        <authorList>
            <person name="Kanehara K."/>
        </authorList>
    </citation>
    <scope>NUCLEOTIDE SEQUENCE [LARGE SCALE GENOMIC DNA]</scope>
    <source>
        <strain evidence="2 3">J5</strain>
    </source>
</reference>
<protein>
    <recommendedName>
        <fullName evidence="4">LTXXQ motif family protein</fullName>
    </recommendedName>
</protein>
<feature type="signal peptide" evidence="1">
    <location>
        <begin position="1"/>
        <end position="33"/>
    </location>
</feature>
<name>A0A1L3F130_BRAJP</name>
<dbReference type="GO" id="GO:0042597">
    <property type="term" value="C:periplasmic space"/>
    <property type="evidence" value="ECO:0007669"/>
    <property type="project" value="InterPro"/>
</dbReference>
<dbReference type="Pfam" id="PF07813">
    <property type="entry name" value="LTXXQ"/>
    <property type="match status" value="1"/>
</dbReference>
<evidence type="ECO:0008006" key="4">
    <source>
        <dbReference type="Google" id="ProtNLM"/>
    </source>
</evidence>
<accession>A0A1L3F130</accession>
<gene>
    <name evidence="2" type="ORF">BKD09_01620</name>
</gene>
<proteinExistence type="predicted"/>
<dbReference type="Proteomes" id="UP000181962">
    <property type="component" value="Chromosome"/>
</dbReference>
<evidence type="ECO:0000313" key="3">
    <source>
        <dbReference type="Proteomes" id="UP000181962"/>
    </source>
</evidence>